<dbReference type="InterPro" id="IPR000700">
    <property type="entry name" value="PAS-assoc_C"/>
</dbReference>
<keyword evidence="4" id="KW-0547">Nucleotide-binding</keyword>
<dbReference type="PANTHER" id="PTHR43047:SF72">
    <property type="entry name" value="OSMOSENSING HISTIDINE PROTEIN KINASE SLN1"/>
    <property type="match status" value="1"/>
</dbReference>
<keyword evidence="8" id="KW-0812">Transmembrane</keyword>
<dbReference type="NCBIfam" id="TIGR00229">
    <property type="entry name" value="sensory_box"/>
    <property type="match status" value="1"/>
</dbReference>
<evidence type="ECO:0000256" key="3">
    <source>
        <dbReference type="ARBA" id="ARBA00022679"/>
    </source>
</evidence>
<feature type="coiled-coil region" evidence="7">
    <location>
        <begin position="77"/>
        <end position="132"/>
    </location>
</feature>
<evidence type="ECO:0000256" key="2">
    <source>
        <dbReference type="ARBA" id="ARBA00012438"/>
    </source>
</evidence>
<evidence type="ECO:0000256" key="8">
    <source>
        <dbReference type="SAM" id="Phobius"/>
    </source>
</evidence>
<feature type="domain" description="PAS" evidence="9">
    <location>
        <begin position="153"/>
        <end position="223"/>
    </location>
</feature>
<reference evidence="11 12" key="1">
    <citation type="submission" date="2018-06" db="EMBL/GenBank/DDBJ databases">
        <authorList>
            <consortium name="Pathogen Informatics"/>
            <person name="Doyle S."/>
        </authorList>
    </citation>
    <scope>NUCLEOTIDE SEQUENCE [LARGE SCALE GENOMIC DNA]</scope>
    <source>
        <strain evidence="11 12">NCTC10865</strain>
    </source>
</reference>
<dbReference type="SUPFAM" id="SSF55785">
    <property type="entry name" value="PYP-like sensor domain (PAS domain)"/>
    <property type="match status" value="1"/>
</dbReference>
<dbReference type="FunFam" id="1.10.287.970:FF:000001">
    <property type="entry name" value="Aerobic respiration control sensor protein"/>
    <property type="match status" value="1"/>
</dbReference>
<keyword evidence="5 11" id="KW-0418">Kinase</keyword>
<dbReference type="InterPro" id="IPR036097">
    <property type="entry name" value="HisK_dim/P_sf"/>
</dbReference>
<evidence type="ECO:0000256" key="1">
    <source>
        <dbReference type="ARBA" id="ARBA00000085"/>
    </source>
</evidence>
<evidence type="ECO:0000259" key="10">
    <source>
        <dbReference type="PROSITE" id="PS50113"/>
    </source>
</evidence>
<evidence type="ECO:0000256" key="4">
    <source>
        <dbReference type="ARBA" id="ARBA00022741"/>
    </source>
</evidence>
<comment type="catalytic activity">
    <reaction evidence="1">
        <text>ATP + protein L-histidine = ADP + protein N-phospho-L-histidine.</text>
        <dbReference type="EC" id="2.7.13.3"/>
    </reaction>
</comment>
<dbReference type="InterPro" id="IPR003661">
    <property type="entry name" value="HisK_dim/P_dom"/>
</dbReference>
<dbReference type="CDD" id="cd00082">
    <property type="entry name" value="HisKA"/>
    <property type="match status" value="1"/>
</dbReference>
<dbReference type="Pfam" id="PF00989">
    <property type="entry name" value="PAS"/>
    <property type="match status" value="1"/>
</dbReference>
<feature type="transmembrane region" description="Helical" evidence="8">
    <location>
        <begin position="20"/>
        <end position="46"/>
    </location>
</feature>
<keyword evidence="8" id="KW-1133">Transmembrane helix</keyword>
<evidence type="ECO:0000313" key="12">
    <source>
        <dbReference type="Proteomes" id="UP000254159"/>
    </source>
</evidence>
<dbReference type="PANTHER" id="PTHR43047">
    <property type="entry name" value="TWO-COMPONENT HISTIDINE PROTEIN KINASE"/>
    <property type="match status" value="1"/>
</dbReference>
<dbReference type="InterPro" id="IPR040642">
    <property type="entry name" value="HKR_ArcB_TM"/>
</dbReference>
<dbReference type="AlphaFoldDB" id="A0A376RD22"/>
<dbReference type="GO" id="GO:0000155">
    <property type="term" value="F:phosphorelay sensor kinase activity"/>
    <property type="evidence" value="ECO:0007669"/>
    <property type="project" value="InterPro"/>
</dbReference>
<protein>
    <recommendedName>
        <fullName evidence="2">histidine kinase</fullName>
        <ecNumber evidence="2">2.7.13.3</ecNumber>
    </recommendedName>
</protein>
<dbReference type="FunFam" id="3.30.450.20:FF:000032">
    <property type="entry name" value="Aerobic respiration control sensor protein"/>
    <property type="match status" value="1"/>
</dbReference>
<dbReference type="InterPro" id="IPR027460">
    <property type="entry name" value="ArcB_TM_sf"/>
</dbReference>
<evidence type="ECO:0000256" key="5">
    <source>
        <dbReference type="ARBA" id="ARBA00022777"/>
    </source>
</evidence>
<dbReference type="SMART" id="SM00388">
    <property type="entry name" value="HisKA"/>
    <property type="match status" value="1"/>
</dbReference>
<dbReference type="CDD" id="cd00130">
    <property type="entry name" value="PAS"/>
    <property type="match status" value="1"/>
</dbReference>
<organism evidence="11 12">
    <name type="scientific">Escherichia coli</name>
    <dbReference type="NCBI Taxonomy" id="562"/>
    <lineage>
        <taxon>Bacteria</taxon>
        <taxon>Pseudomonadati</taxon>
        <taxon>Pseudomonadota</taxon>
        <taxon>Gammaproteobacteria</taxon>
        <taxon>Enterobacterales</taxon>
        <taxon>Enterobacteriaceae</taxon>
        <taxon>Escherichia</taxon>
    </lineage>
</organism>
<dbReference type="Proteomes" id="UP000254159">
    <property type="component" value="Unassembled WGS sequence"/>
</dbReference>
<dbReference type="Gene3D" id="1.10.287.970">
    <property type="entry name" value="His Kinase A (phosphoacceptor) domain"/>
    <property type="match status" value="1"/>
</dbReference>
<keyword evidence="6" id="KW-0067">ATP-binding</keyword>
<name>A0A376RD22_ECOLX</name>
<gene>
    <name evidence="11" type="primary">arcB_1</name>
    <name evidence="11" type="ORF">NCTC10865_00760</name>
</gene>
<dbReference type="Gene3D" id="1.10.287.130">
    <property type="match status" value="1"/>
</dbReference>
<dbReference type="Pfam" id="PF00512">
    <property type="entry name" value="HisKA"/>
    <property type="match status" value="1"/>
</dbReference>
<dbReference type="Pfam" id="PF18415">
    <property type="entry name" value="HKR_ArcB_TM"/>
    <property type="match status" value="1"/>
</dbReference>
<accession>A0A376RD22</accession>
<dbReference type="PROSITE" id="PS50113">
    <property type="entry name" value="PAC"/>
    <property type="match status" value="1"/>
</dbReference>
<dbReference type="GO" id="GO:0006355">
    <property type="term" value="P:regulation of DNA-templated transcription"/>
    <property type="evidence" value="ECO:0007669"/>
    <property type="project" value="InterPro"/>
</dbReference>
<feature type="domain" description="PAC" evidence="10">
    <location>
        <begin position="226"/>
        <end position="278"/>
    </location>
</feature>
<dbReference type="GO" id="GO:0009927">
    <property type="term" value="F:histidine phosphotransfer kinase activity"/>
    <property type="evidence" value="ECO:0007669"/>
    <property type="project" value="TreeGrafter"/>
</dbReference>
<dbReference type="EMBL" id="UGCD01000002">
    <property type="protein sequence ID" value="STI15542.1"/>
    <property type="molecule type" value="Genomic_DNA"/>
</dbReference>
<evidence type="ECO:0000256" key="6">
    <source>
        <dbReference type="ARBA" id="ARBA00022840"/>
    </source>
</evidence>
<dbReference type="GO" id="GO:0005524">
    <property type="term" value="F:ATP binding"/>
    <property type="evidence" value="ECO:0007669"/>
    <property type="project" value="UniProtKB-KW"/>
</dbReference>
<sequence length="456" mass="52440">MKQIRLLAQYYVDLMMKLGLVRFSMLLALALVVLAIVVQMAVTMVLHGQVESIDVIRSIFFGLLITPWAVYFLSVVVEQLEESRQRLSRLVQKLEEMRERDLSLNVQLKDNIAQLNQEIAVREKAEAELQETFGQLKIEIKEREETQIQLEQQSSFLRSFLDASPDLVFYRNEDKEFSGCNRAMELLTGKSEKQLVHLKPADVYSPEAAAKVIETDEKVFRHNVSLTYEQWLDYPDGRKACFEIRKVPYYDRVGKRHGLMGFGRDITERKRYQDALERASRDKTTFISTISHELRTPLNGIVGLSRILLDTELTAEQEKYLKTIHVSAVTLGISLTILSTWIRWNGARSSLIINRLISPASLPIWKISPHCRRNKKDCALTWSRRCHYRIRSLPTGRVYGRSCGTSSVTPSNSPSKARLPCACATMKAICCILKWKTLVSAFRRMSWIKFSPCITR</sequence>
<dbReference type="EC" id="2.7.13.3" evidence="2"/>
<dbReference type="InterPro" id="IPR000014">
    <property type="entry name" value="PAS"/>
</dbReference>
<evidence type="ECO:0000259" key="9">
    <source>
        <dbReference type="PROSITE" id="PS50112"/>
    </source>
</evidence>
<dbReference type="Gene3D" id="3.30.450.20">
    <property type="entry name" value="PAS domain"/>
    <property type="match status" value="1"/>
</dbReference>
<dbReference type="PROSITE" id="PS50112">
    <property type="entry name" value="PAS"/>
    <property type="match status" value="1"/>
</dbReference>
<keyword evidence="3 11" id="KW-0808">Transferase</keyword>
<proteinExistence type="predicted"/>
<evidence type="ECO:0000256" key="7">
    <source>
        <dbReference type="SAM" id="Coils"/>
    </source>
</evidence>
<dbReference type="SMART" id="SM00091">
    <property type="entry name" value="PAS"/>
    <property type="match status" value="1"/>
</dbReference>
<keyword evidence="7" id="KW-0175">Coiled coil</keyword>
<keyword evidence="8" id="KW-0472">Membrane</keyword>
<feature type="transmembrane region" description="Helical" evidence="8">
    <location>
        <begin position="58"/>
        <end position="77"/>
    </location>
</feature>
<dbReference type="InterPro" id="IPR013767">
    <property type="entry name" value="PAS_fold"/>
</dbReference>
<dbReference type="GO" id="GO:0005886">
    <property type="term" value="C:plasma membrane"/>
    <property type="evidence" value="ECO:0007669"/>
    <property type="project" value="TreeGrafter"/>
</dbReference>
<evidence type="ECO:0000313" key="11">
    <source>
        <dbReference type="EMBL" id="STI15542.1"/>
    </source>
</evidence>
<dbReference type="SUPFAM" id="SSF47384">
    <property type="entry name" value="Homodimeric domain of signal transducing histidine kinase"/>
    <property type="match status" value="1"/>
</dbReference>
<dbReference type="InterPro" id="IPR035965">
    <property type="entry name" value="PAS-like_dom_sf"/>
</dbReference>